<dbReference type="InterPro" id="IPR006527">
    <property type="entry name" value="F-box-assoc_dom_typ1"/>
</dbReference>
<dbReference type="SMART" id="SM00256">
    <property type="entry name" value="FBOX"/>
    <property type="match status" value="1"/>
</dbReference>
<protein>
    <recommendedName>
        <fullName evidence="1">F-box domain-containing protein</fullName>
    </recommendedName>
</protein>
<evidence type="ECO:0000313" key="3">
    <source>
        <dbReference type="Proteomes" id="UP001372338"/>
    </source>
</evidence>
<dbReference type="PANTHER" id="PTHR31672">
    <property type="entry name" value="BNACNNG10540D PROTEIN"/>
    <property type="match status" value="1"/>
</dbReference>
<dbReference type="PROSITE" id="PS50181">
    <property type="entry name" value="FBOX"/>
    <property type="match status" value="1"/>
</dbReference>
<dbReference type="InterPro" id="IPR036047">
    <property type="entry name" value="F-box-like_dom_sf"/>
</dbReference>
<dbReference type="CDD" id="cd22157">
    <property type="entry name" value="F-box_AtFBW1-like"/>
    <property type="match status" value="1"/>
</dbReference>
<gene>
    <name evidence="2" type="ORF">RIF29_08135</name>
</gene>
<comment type="caution">
    <text evidence="2">The sequence shown here is derived from an EMBL/GenBank/DDBJ whole genome shotgun (WGS) entry which is preliminary data.</text>
</comment>
<evidence type="ECO:0000313" key="2">
    <source>
        <dbReference type="EMBL" id="KAK7292357.1"/>
    </source>
</evidence>
<name>A0AAN9J5B2_CROPI</name>
<dbReference type="AlphaFoldDB" id="A0AAN9J5B2"/>
<dbReference type="SUPFAM" id="SSF81383">
    <property type="entry name" value="F-box domain"/>
    <property type="match status" value="1"/>
</dbReference>
<keyword evidence="3" id="KW-1185">Reference proteome</keyword>
<dbReference type="Gene3D" id="1.20.1280.50">
    <property type="match status" value="1"/>
</dbReference>
<dbReference type="InterPro" id="IPR017451">
    <property type="entry name" value="F-box-assoc_interact_dom"/>
</dbReference>
<sequence>MKKKMVHYLPHELIIPILLRLPVKSLLRFKSVSKSWFSLISDPHFAISHFDLAAAASSTHHHHNRLVYFPLSTYASQTRSIDFDSSSLYNDAATASPDVSFLPPLSYPEIKGSCRGFLLLCFSTNLCLWNPSTGAIKLLSLSSIASSDLDIHFFTFFFGFGYDPSTDDYLVVLADLESCFELFSLRANAWNKIEATNLPYINASHVTRTGTLFNGIIHWLAFRRDVSVNVILAFDFVERSFSEVPLPSDFNPEFTFCDLCVLGRFLSLYVTGDNATEIWVMQEYKVQSSWTKSIVVATDDLPWQKFSPICTTGSGDIVGLDGKTGLVKCNAQGQLLEHRSYCVDRHGCQAVAYTESLLQLPVDSGQAANDDPPNDEA</sequence>
<organism evidence="2 3">
    <name type="scientific">Crotalaria pallida</name>
    <name type="common">Smooth rattlebox</name>
    <name type="synonym">Crotalaria striata</name>
    <dbReference type="NCBI Taxonomy" id="3830"/>
    <lineage>
        <taxon>Eukaryota</taxon>
        <taxon>Viridiplantae</taxon>
        <taxon>Streptophyta</taxon>
        <taxon>Embryophyta</taxon>
        <taxon>Tracheophyta</taxon>
        <taxon>Spermatophyta</taxon>
        <taxon>Magnoliopsida</taxon>
        <taxon>eudicotyledons</taxon>
        <taxon>Gunneridae</taxon>
        <taxon>Pentapetalae</taxon>
        <taxon>rosids</taxon>
        <taxon>fabids</taxon>
        <taxon>Fabales</taxon>
        <taxon>Fabaceae</taxon>
        <taxon>Papilionoideae</taxon>
        <taxon>50 kb inversion clade</taxon>
        <taxon>genistoids sensu lato</taxon>
        <taxon>core genistoids</taxon>
        <taxon>Crotalarieae</taxon>
        <taxon>Crotalaria</taxon>
    </lineage>
</organism>
<dbReference type="Proteomes" id="UP001372338">
    <property type="component" value="Unassembled WGS sequence"/>
</dbReference>
<dbReference type="EMBL" id="JAYWIO010000001">
    <property type="protein sequence ID" value="KAK7292357.1"/>
    <property type="molecule type" value="Genomic_DNA"/>
</dbReference>
<dbReference type="PANTHER" id="PTHR31672:SF13">
    <property type="entry name" value="F-BOX PROTEIN CPR30-LIKE"/>
    <property type="match status" value="1"/>
</dbReference>
<dbReference type="InterPro" id="IPR050796">
    <property type="entry name" value="SCF_F-box_component"/>
</dbReference>
<dbReference type="Pfam" id="PF07734">
    <property type="entry name" value="FBA_1"/>
    <property type="match status" value="1"/>
</dbReference>
<evidence type="ECO:0000259" key="1">
    <source>
        <dbReference type="PROSITE" id="PS50181"/>
    </source>
</evidence>
<dbReference type="InterPro" id="IPR001810">
    <property type="entry name" value="F-box_dom"/>
</dbReference>
<proteinExistence type="predicted"/>
<feature type="domain" description="F-box" evidence="1">
    <location>
        <begin position="3"/>
        <end position="50"/>
    </location>
</feature>
<accession>A0AAN9J5B2</accession>
<dbReference type="Pfam" id="PF00646">
    <property type="entry name" value="F-box"/>
    <property type="match status" value="1"/>
</dbReference>
<dbReference type="NCBIfam" id="TIGR01640">
    <property type="entry name" value="F_box_assoc_1"/>
    <property type="match status" value="1"/>
</dbReference>
<reference evidence="2 3" key="1">
    <citation type="submission" date="2024-01" db="EMBL/GenBank/DDBJ databases">
        <title>The genomes of 5 underutilized Papilionoideae crops provide insights into root nodulation and disease resistanc.</title>
        <authorList>
            <person name="Yuan L."/>
        </authorList>
    </citation>
    <scope>NUCLEOTIDE SEQUENCE [LARGE SCALE GENOMIC DNA]</scope>
    <source>
        <strain evidence="2">ZHUSHIDOU_FW_LH</strain>
        <tissue evidence="2">Leaf</tissue>
    </source>
</reference>